<accession>A0A106BW30</accession>
<organism evidence="1 2">
    <name type="scientific">Thiobacillus denitrificans</name>
    <dbReference type="NCBI Taxonomy" id="36861"/>
    <lineage>
        <taxon>Bacteria</taxon>
        <taxon>Pseudomonadati</taxon>
        <taxon>Pseudomonadota</taxon>
        <taxon>Betaproteobacteria</taxon>
        <taxon>Nitrosomonadales</taxon>
        <taxon>Thiobacillaceae</taxon>
        <taxon>Thiobacillus</taxon>
    </lineage>
</organism>
<evidence type="ECO:0000313" key="1">
    <source>
        <dbReference type="EMBL" id="KVW99508.1"/>
    </source>
</evidence>
<protein>
    <submittedName>
        <fullName evidence="1">Uncharacterized protein</fullName>
    </submittedName>
</protein>
<sequence length="82" mass="8907">MITIDIEDAEAGINIIDSTTTAGTTYFGRAHTGTSRSAAIWSVRKRFTNANGNDEFAWADGNPFFDNVWANRASLNYLGSTA</sequence>
<dbReference type="RefSeq" id="WP_059751233.1">
    <property type="nucleotide sequence ID" value="NZ_LDUG01000004.1"/>
</dbReference>
<gene>
    <name evidence="1" type="ORF">ABW22_01430</name>
</gene>
<dbReference type="Proteomes" id="UP000064243">
    <property type="component" value="Unassembled WGS sequence"/>
</dbReference>
<proteinExistence type="predicted"/>
<dbReference type="EMBL" id="LDUG01000004">
    <property type="protein sequence ID" value="KVW99508.1"/>
    <property type="molecule type" value="Genomic_DNA"/>
</dbReference>
<comment type="caution">
    <text evidence="1">The sequence shown here is derived from an EMBL/GenBank/DDBJ whole genome shotgun (WGS) entry which is preliminary data.</text>
</comment>
<dbReference type="AlphaFoldDB" id="A0A106BW30"/>
<reference evidence="1 2" key="1">
    <citation type="journal article" date="2015" name="Appl. Environ. Microbiol.">
        <title>Aerobic and Anaerobic Thiosulfate Oxidation by a Cold-Adapted, Subglacial Chemoautotroph.</title>
        <authorList>
            <person name="Harrold Z.R."/>
            <person name="Skidmore M.L."/>
            <person name="Hamilton T.L."/>
            <person name="Desch L."/>
            <person name="Amada K."/>
            <person name="van Gelder W."/>
            <person name="Glover K."/>
            <person name="Roden E.E."/>
            <person name="Boyd E.S."/>
        </authorList>
    </citation>
    <scope>NUCLEOTIDE SEQUENCE [LARGE SCALE GENOMIC DNA]</scope>
    <source>
        <strain evidence="1 2">RG</strain>
    </source>
</reference>
<name>A0A106BW30_THIDE</name>
<dbReference type="PATRIC" id="fig|36861.3.peg.2542"/>
<evidence type="ECO:0000313" key="2">
    <source>
        <dbReference type="Proteomes" id="UP000064243"/>
    </source>
</evidence>
<keyword evidence="2" id="KW-1185">Reference proteome</keyword>